<evidence type="ECO:0000256" key="4">
    <source>
        <dbReference type="SAM" id="Coils"/>
    </source>
</evidence>
<dbReference type="GO" id="GO:0043565">
    <property type="term" value="F:sequence-specific DNA binding"/>
    <property type="evidence" value="ECO:0007669"/>
    <property type="project" value="TreeGrafter"/>
</dbReference>
<feature type="compositionally biased region" description="Basic residues" evidence="5">
    <location>
        <begin position="223"/>
        <end position="236"/>
    </location>
</feature>
<name>A0A433U667_ELYCH</name>
<feature type="compositionally biased region" description="Basic and acidic residues" evidence="5">
    <location>
        <begin position="237"/>
        <end position="261"/>
    </location>
</feature>
<accession>A0A433U667</accession>
<sequence length="290" mass="34601">MPRVVPDQKTTFESDEFFRKLSRECEVRYTGFRDRPMDERQLRFQAECREGHADVAFVCTGTTLQLNFSANSWSERPEDRVLTSEYVDFDSEPGKVHLKSQFILNGVCVLWRGYIDLTRLDGVACLEFDRERAEVEARILRDQIEENSRRVQEFEDHRLQQIQLDQERQERQERLERREMQASSEAEVVEALLRFSEAPQGGNSSSCSSSSSSSVTPQPSHLQHQHLHPQHHQHQHHLQEQHHQHHQQQEQHQHQQEEQHQPYHHQHYHQHHHSHHHHLQTDHNHNHHLT</sequence>
<evidence type="ECO:0000256" key="1">
    <source>
        <dbReference type="ARBA" id="ARBA00004123"/>
    </source>
</evidence>
<comment type="subcellular location">
    <subcellularLocation>
        <location evidence="1">Nucleus</location>
    </subcellularLocation>
</comment>
<dbReference type="Gene3D" id="2.40.250.10">
    <property type="entry name" value="Core binding factor, beta subunit"/>
    <property type="match status" value="1"/>
</dbReference>
<proteinExistence type="inferred from homology"/>
<evidence type="ECO:0000313" key="7">
    <source>
        <dbReference type="Proteomes" id="UP000271974"/>
    </source>
</evidence>
<dbReference type="Pfam" id="PF02312">
    <property type="entry name" value="CBF_beta"/>
    <property type="match status" value="1"/>
</dbReference>
<evidence type="ECO:0000256" key="5">
    <source>
        <dbReference type="SAM" id="MobiDB-lite"/>
    </source>
</evidence>
<dbReference type="GO" id="GO:0006357">
    <property type="term" value="P:regulation of transcription by RNA polymerase II"/>
    <property type="evidence" value="ECO:0007669"/>
    <property type="project" value="TreeGrafter"/>
</dbReference>
<dbReference type="FunFam" id="2.40.250.10:FF:000001">
    <property type="entry name" value="Core-binding factor subunit beta"/>
    <property type="match status" value="1"/>
</dbReference>
<dbReference type="GO" id="GO:0003713">
    <property type="term" value="F:transcription coactivator activity"/>
    <property type="evidence" value="ECO:0007669"/>
    <property type="project" value="InterPro"/>
</dbReference>
<comment type="caution">
    <text evidence="6">The sequence shown here is derived from an EMBL/GenBank/DDBJ whole genome shotgun (WGS) entry which is preliminary data.</text>
</comment>
<dbReference type="SUPFAM" id="SSF50723">
    <property type="entry name" value="Core binding factor beta, CBF"/>
    <property type="match status" value="1"/>
</dbReference>
<comment type="similarity">
    <text evidence="3">Belongs to the CBF-beta family.</text>
</comment>
<protein>
    <recommendedName>
        <fullName evidence="8">Core-binding factor subunit beta</fullName>
    </recommendedName>
</protein>
<feature type="compositionally biased region" description="Basic residues" evidence="5">
    <location>
        <begin position="262"/>
        <end position="278"/>
    </location>
</feature>
<keyword evidence="2" id="KW-0539">Nucleus</keyword>
<evidence type="ECO:0000313" key="6">
    <source>
        <dbReference type="EMBL" id="RUS89322.1"/>
    </source>
</evidence>
<reference evidence="6 7" key="1">
    <citation type="submission" date="2019-01" db="EMBL/GenBank/DDBJ databases">
        <title>A draft genome assembly of the solar-powered sea slug Elysia chlorotica.</title>
        <authorList>
            <person name="Cai H."/>
            <person name="Li Q."/>
            <person name="Fang X."/>
            <person name="Li J."/>
            <person name="Curtis N.E."/>
            <person name="Altenburger A."/>
            <person name="Shibata T."/>
            <person name="Feng M."/>
            <person name="Maeda T."/>
            <person name="Schwartz J.A."/>
            <person name="Shigenobu S."/>
            <person name="Lundholm N."/>
            <person name="Nishiyama T."/>
            <person name="Yang H."/>
            <person name="Hasebe M."/>
            <person name="Li S."/>
            <person name="Pierce S.K."/>
            <person name="Wang J."/>
        </authorList>
    </citation>
    <scope>NUCLEOTIDE SEQUENCE [LARGE SCALE GENOMIC DNA]</scope>
    <source>
        <strain evidence="6">EC2010</strain>
        <tissue evidence="6">Whole organism of an adult</tissue>
    </source>
</reference>
<dbReference type="AlphaFoldDB" id="A0A433U667"/>
<keyword evidence="7" id="KW-1185">Reference proteome</keyword>
<feature type="region of interest" description="Disordered" evidence="5">
    <location>
        <begin position="198"/>
        <end position="290"/>
    </location>
</feature>
<dbReference type="OrthoDB" id="10026505at2759"/>
<keyword evidence="4" id="KW-0175">Coiled coil</keyword>
<dbReference type="GO" id="GO:0016513">
    <property type="term" value="C:core-binding factor complex"/>
    <property type="evidence" value="ECO:0007669"/>
    <property type="project" value="TreeGrafter"/>
</dbReference>
<dbReference type="Proteomes" id="UP000271974">
    <property type="component" value="Unassembled WGS sequence"/>
</dbReference>
<dbReference type="PANTHER" id="PTHR10276">
    <property type="entry name" value="CORE-BINDING FACTOR, BETA SUBUNIT"/>
    <property type="match status" value="1"/>
</dbReference>
<dbReference type="InterPro" id="IPR003417">
    <property type="entry name" value="CBF_beta"/>
</dbReference>
<evidence type="ECO:0000256" key="2">
    <source>
        <dbReference type="ARBA" id="ARBA00023242"/>
    </source>
</evidence>
<dbReference type="STRING" id="188477.A0A433U667"/>
<dbReference type="PANTHER" id="PTHR10276:SF3">
    <property type="entry name" value="CORE-BINDING FACTOR SUBUNIT BETA"/>
    <property type="match status" value="1"/>
</dbReference>
<dbReference type="EMBL" id="RQTK01000059">
    <property type="protein sequence ID" value="RUS89322.1"/>
    <property type="molecule type" value="Genomic_DNA"/>
</dbReference>
<evidence type="ECO:0000256" key="3">
    <source>
        <dbReference type="ARBA" id="ARBA00025734"/>
    </source>
</evidence>
<gene>
    <name evidence="6" type="ORF">EGW08_002929</name>
</gene>
<organism evidence="6 7">
    <name type="scientific">Elysia chlorotica</name>
    <name type="common">Eastern emerald elysia</name>
    <name type="synonym">Sea slug</name>
    <dbReference type="NCBI Taxonomy" id="188477"/>
    <lineage>
        <taxon>Eukaryota</taxon>
        <taxon>Metazoa</taxon>
        <taxon>Spiralia</taxon>
        <taxon>Lophotrochozoa</taxon>
        <taxon>Mollusca</taxon>
        <taxon>Gastropoda</taxon>
        <taxon>Heterobranchia</taxon>
        <taxon>Euthyneura</taxon>
        <taxon>Panpulmonata</taxon>
        <taxon>Sacoglossa</taxon>
        <taxon>Placobranchoidea</taxon>
        <taxon>Plakobranchidae</taxon>
        <taxon>Elysia</taxon>
    </lineage>
</organism>
<feature type="coiled-coil region" evidence="4">
    <location>
        <begin position="130"/>
        <end position="157"/>
    </location>
</feature>
<evidence type="ECO:0008006" key="8">
    <source>
        <dbReference type="Google" id="ProtNLM"/>
    </source>
</evidence>
<feature type="compositionally biased region" description="Low complexity" evidence="5">
    <location>
        <begin position="204"/>
        <end position="222"/>
    </location>
</feature>
<dbReference type="InterPro" id="IPR036552">
    <property type="entry name" value="CBF_bsu_sf"/>
</dbReference>